<dbReference type="RefSeq" id="WP_146683394.1">
    <property type="nucleotide sequence ID" value="NZ_CP019646.1"/>
</dbReference>
<dbReference type="Gene3D" id="1.10.1270.10">
    <property type="entry name" value="TrpR-like"/>
    <property type="match status" value="1"/>
</dbReference>
<keyword evidence="9" id="KW-1185">Reference proteome</keyword>
<keyword evidence="3" id="KW-0963">Cytoplasm</keyword>
<gene>
    <name evidence="8" type="ORF">SMSP2_01558</name>
</gene>
<dbReference type="InterPro" id="IPR000831">
    <property type="entry name" value="Trp_repress"/>
</dbReference>
<evidence type="ECO:0000313" key="8">
    <source>
        <dbReference type="EMBL" id="AQQ71192.1"/>
    </source>
</evidence>
<evidence type="ECO:0000256" key="2">
    <source>
        <dbReference type="ARBA" id="ARBA00007027"/>
    </source>
</evidence>
<keyword evidence="7" id="KW-0804">Transcription</keyword>
<dbReference type="PANTHER" id="PTHR38025:SF1">
    <property type="entry name" value="TRP OPERON REPRESSOR"/>
    <property type="match status" value="1"/>
</dbReference>
<accession>A0A1Q2MG01</accession>
<evidence type="ECO:0000256" key="5">
    <source>
        <dbReference type="ARBA" id="ARBA00023015"/>
    </source>
</evidence>
<evidence type="ECO:0000256" key="6">
    <source>
        <dbReference type="ARBA" id="ARBA00023125"/>
    </source>
</evidence>
<evidence type="ECO:0000256" key="3">
    <source>
        <dbReference type="ARBA" id="ARBA00022490"/>
    </source>
</evidence>
<evidence type="ECO:0000256" key="4">
    <source>
        <dbReference type="ARBA" id="ARBA00022491"/>
    </source>
</evidence>
<organism evidence="8 9">
    <name type="scientific">Limihaloglobus sulfuriphilus</name>
    <dbReference type="NCBI Taxonomy" id="1851148"/>
    <lineage>
        <taxon>Bacteria</taxon>
        <taxon>Pseudomonadati</taxon>
        <taxon>Planctomycetota</taxon>
        <taxon>Phycisphaerae</taxon>
        <taxon>Sedimentisphaerales</taxon>
        <taxon>Sedimentisphaeraceae</taxon>
        <taxon>Limihaloglobus</taxon>
    </lineage>
</organism>
<dbReference type="Pfam" id="PF01371">
    <property type="entry name" value="Trp_repressor"/>
    <property type="match status" value="1"/>
</dbReference>
<dbReference type="STRING" id="1851148.SMSP2_01558"/>
<dbReference type="GO" id="GO:0003700">
    <property type="term" value="F:DNA-binding transcription factor activity"/>
    <property type="evidence" value="ECO:0007669"/>
    <property type="project" value="InterPro"/>
</dbReference>
<name>A0A1Q2MG01_9BACT</name>
<dbReference type="SUPFAM" id="SSF48295">
    <property type="entry name" value="TrpR-like"/>
    <property type="match status" value="1"/>
</dbReference>
<dbReference type="AlphaFoldDB" id="A0A1Q2MG01"/>
<dbReference type="InterPro" id="IPR038116">
    <property type="entry name" value="TrpR-like_sf"/>
</dbReference>
<evidence type="ECO:0000313" key="9">
    <source>
        <dbReference type="Proteomes" id="UP000188181"/>
    </source>
</evidence>
<keyword evidence="5" id="KW-0805">Transcription regulation</keyword>
<evidence type="ECO:0000256" key="7">
    <source>
        <dbReference type="ARBA" id="ARBA00023163"/>
    </source>
</evidence>
<keyword evidence="6" id="KW-0238">DNA-binding</keyword>
<protein>
    <submittedName>
        <fullName evidence="8">Trp operon repressor</fullName>
    </submittedName>
</protein>
<keyword evidence="4" id="KW-0678">Repressor</keyword>
<dbReference type="GO" id="GO:0043565">
    <property type="term" value="F:sequence-specific DNA binding"/>
    <property type="evidence" value="ECO:0007669"/>
    <property type="project" value="InterPro"/>
</dbReference>
<dbReference type="GO" id="GO:0005737">
    <property type="term" value="C:cytoplasm"/>
    <property type="evidence" value="ECO:0007669"/>
    <property type="project" value="UniProtKB-SubCell"/>
</dbReference>
<dbReference type="PANTHER" id="PTHR38025">
    <property type="entry name" value="TRP OPERON REPRESSOR"/>
    <property type="match status" value="1"/>
</dbReference>
<dbReference type="KEGG" id="pbas:SMSP2_01558"/>
<sequence>MSDDKDLLEIIAEMDDPAELGKFFQELFTKSEIEKFKKRWKLIKLIDQGMPQREIAKKMRISLCKITRGSKILKDKNSITRQLLGH</sequence>
<dbReference type="InterPro" id="IPR013335">
    <property type="entry name" value="Trp_repress_bac"/>
</dbReference>
<comment type="similarity">
    <text evidence="2">Belongs to the TrpR family.</text>
</comment>
<dbReference type="OrthoDB" id="370734at2"/>
<proteinExistence type="inferred from homology"/>
<dbReference type="EMBL" id="CP019646">
    <property type="protein sequence ID" value="AQQ71192.1"/>
    <property type="molecule type" value="Genomic_DNA"/>
</dbReference>
<reference evidence="9" key="1">
    <citation type="submission" date="2017-02" db="EMBL/GenBank/DDBJ databases">
        <title>Comparative genomics and description of representatives of a novel lineage of planctomycetes thriving in anoxic sediments.</title>
        <authorList>
            <person name="Spring S."/>
            <person name="Bunk B."/>
            <person name="Sproer C."/>
        </authorList>
    </citation>
    <scope>NUCLEOTIDE SEQUENCE [LARGE SCALE GENOMIC DNA]</scope>
    <source>
        <strain evidence="9">SM-Chi-D1</strain>
    </source>
</reference>
<dbReference type="InterPro" id="IPR010921">
    <property type="entry name" value="Trp_repressor/repl_initiator"/>
</dbReference>
<comment type="subcellular location">
    <subcellularLocation>
        <location evidence="1">Cytoplasm</location>
    </subcellularLocation>
</comment>
<evidence type="ECO:0000256" key="1">
    <source>
        <dbReference type="ARBA" id="ARBA00004496"/>
    </source>
</evidence>
<dbReference type="Proteomes" id="UP000188181">
    <property type="component" value="Chromosome"/>
</dbReference>